<dbReference type="OrthoDB" id="10260285at2759"/>
<organism evidence="5 6">
    <name type="scientific">Mycena sanguinolenta</name>
    <dbReference type="NCBI Taxonomy" id="230812"/>
    <lineage>
        <taxon>Eukaryota</taxon>
        <taxon>Fungi</taxon>
        <taxon>Dikarya</taxon>
        <taxon>Basidiomycota</taxon>
        <taxon>Agaricomycotina</taxon>
        <taxon>Agaricomycetes</taxon>
        <taxon>Agaricomycetidae</taxon>
        <taxon>Agaricales</taxon>
        <taxon>Marasmiineae</taxon>
        <taxon>Mycenaceae</taxon>
        <taxon>Mycena</taxon>
    </lineage>
</organism>
<sequence length="458" mass="51782">MIKRPTRNMEKAEGFKFVVHCLGLKPPGLPFLSTMSSKKNSKLDLLVRVRYSNPLPAPPCPPKLVDIPTNPMRYARPEFLNALAHDMPLPMIVDAECGMPLDLGRWESLWLGEDMNDTSGGDIKLRWAELDAELNPDPDDLPVLDPEDAALLAELAPATSSFGHSNSQLASGPSTPLPAHVPWLRKTEYISRSEGVQRAAPQEPRHVAAAIDVSREAQLRDIEASFAACNDNFDLKTLRHPNKPNVTAVESYEVLPDKDIWANQYDLFRFSERPGERNLDVDDPRLDCAILRPMKTEHDSFLAYYLTGDDDSAIKFKETRLALTPYEVPAEREETIFHFVRDYETVKVEQEVPNEFMLVIEDESDQSGSKGPSRPKGAYYKNIERKMHLKKKRVNAYDAYNDKWEIIRMTHVEIGEEEEAERNELLAEVENPRFLREDVDADGDAELEDAGPGVMVEG</sequence>
<dbReference type="GO" id="GO:0006368">
    <property type="term" value="P:transcription elongation by RNA polymerase II"/>
    <property type="evidence" value="ECO:0007669"/>
    <property type="project" value="InterPro"/>
</dbReference>
<evidence type="ECO:0000313" key="6">
    <source>
        <dbReference type="Proteomes" id="UP000623467"/>
    </source>
</evidence>
<dbReference type="AlphaFoldDB" id="A0A8H6Z3P3"/>
<proteinExistence type="inferred from homology"/>
<gene>
    <name evidence="5" type="ORF">MSAN_00669400</name>
</gene>
<comment type="subcellular location">
    <subcellularLocation>
        <location evidence="1">Nucleus</location>
    </subcellularLocation>
</comment>
<protein>
    <submittedName>
        <fullName evidence="5">RNA polymerase II-associated protein 1</fullName>
    </submittedName>
</protein>
<dbReference type="GO" id="GO:0000993">
    <property type="term" value="F:RNA polymerase II complex binding"/>
    <property type="evidence" value="ECO:0007669"/>
    <property type="project" value="TreeGrafter"/>
</dbReference>
<dbReference type="Proteomes" id="UP000623467">
    <property type="component" value="Unassembled WGS sequence"/>
</dbReference>
<reference evidence="5" key="1">
    <citation type="submission" date="2020-05" db="EMBL/GenBank/DDBJ databases">
        <title>Mycena genomes resolve the evolution of fungal bioluminescence.</title>
        <authorList>
            <person name="Tsai I.J."/>
        </authorList>
    </citation>
    <scope>NUCLEOTIDE SEQUENCE</scope>
    <source>
        <strain evidence="5">160909Yilan</strain>
    </source>
</reference>
<evidence type="ECO:0000256" key="2">
    <source>
        <dbReference type="ARBA" id="ARBA00007560"/>
    </source>
</evidence>
<evidence type="ECO:0000256" key="1">
    <source>
        <dbReference type="ARBA" id="ARBA00004123"/>
    </source>
</evidence>
<dbReference type="EMBL" id="JACAZH010000004">
    <property type="protein sequence ID" value="KAF7370379.1"/>
    <property type="molecule type" value="Genomic_DNA"/>
</dbReference>
<feature type="compositionally biased region" description="Acidic residues" evidence="4">
    <location>
        <begin position="439"/>
        <end position="449"/>
    </location>
</feature>
<dbReference type="PANTHER" id="PTHR23188">
    <property type="entry name" value="RNA POLYMERASE II-ASSOCIATED FACTOR 1 HOMOLOG"/>
    <property type="match status" value="1"/>
</dbReference>
<dbReference type="PANTHER" id="PTHR23188:SF12">
    <property type="entry name" value="RNA POLYMERASE II-ASSOCIATED FACTOR 1 HOMOLOG"/>
    <property type="match status" value="1"/>
</dbReference>
<accession>A0A8H6Z3P3</accession>
<evidence type="ECO:0000256" key="3">
    <source>
        <dbReference type="ARBA" id="ARBA00023242"/>
    </source>
</evidence>
<keyword evidence="6" id="KW-1185">Reference proteome</keyword>
<feature type="region of interest" description="Disordered" evidence="4">
    <location>
        <begin position="437"/>
        <end position="458"/>
    </location>
</feature>
<dbReference type="GO" id="GO:0016593">
    <property type="term" value="C:Cdc73/Paf1 complex"/>
    <property type="evidence" value="ECO:0007669"/>
    <property type="project" value="InterPro"/>
</dbReference>
<name>A0A8H6Z3P3_9AGAR</name>
<comment type="similarity">
    <text evidence="2">Belongs to the PAF1 family.</text>
</comment>
<evidence type="ECO:0000313" key="5">
    <source>
        <dbReference type="EMBL" id="KAF7370379.1"/>
    </source>
</evidence>
<keyword evidence="3" id="KW-0539">Nucleus</keyword>
<dbReference type="GO" id="GO:0003682">
    <property type="term" value="F:chromatin binding"/>
    <property type="evidence" value="ECO:0007669"/>
    <property type="project" value="TreeGrafter"/>
</dbReference>
<dbReference type="Pfam" id="PF03985">
    <property type="entry name" value="Paf1"/>
    <property type="match status" value="1"/>
</dbReference>
<comment type="caution">
    <text evidence="5">The sequence shown here is derived from an EMBL/GenBank/DDBJ whole genome shotgun (WGS) entry which is preliminary data.</text>
</comment>
<dbReference type="InterPro" id="IPR007133">
    <property type="entry name" value="RNA_pol_II-assoc_Paf1"/>
</dbReference>
<evidence type="ECO:0000256" key="4">
    <source>
        <dbReference type="SAM" id="MobiDB-lite"/>
    </source>
</evidence>